<dbReference type="AlphaFoldDB" id="A0A097SQQ4"/>
<keyword evidence="2" id="KW-0614">Plasmid</keyword>
<accession>A0A097SQQ4</accession>
<evidence type="ECO:0000256" key="1">
    <source>
        <dbReference type="SAM" id="MobiDB-lite"/>
    </source>
</evidence>
<geneLocation type="plasmid" evidence="2">
    <name>pNSL1</name>
</geneLocation>
<reference evidence="2" key="1">
    <citation type="submission" date="2014-03" db="EMBL/GenBank/DDBJ databases">
        <authorList>
            <person name="Zhang G."/>
            <person name="Zhu L."/>
            <person name="Fang P."/>
        </authorList>
    </citation>
    <scope>NUCLEOTIDE SEQUENCE</scope>
    <source>
        <strain evidence="2">NS1</strain>
        <plasmid evidence="2">pNSL1</plasmid>
    </source>
</reference>
<protein>
    <submittedName>
        <fullName evidence="2">Uncharacterized protein</fullName>
    </submittedName>
</protein>
<organism evidence="2">
    <name type="scientific">Rhodococcus sp. NS1</name>
    <dbReference type="NCBI Taxonomy" id="402236"/>
    <lineage>
        <taxon>Bacteria</taxon>
        <taxon>Bacillati</taxon>
        <taxon>Actinomycetota</taxon>
        <taxon>Actinomycetes</taxon>
        <taxon>Mycobacteriales</taxon>
        <taxon>Nocardiaceae</taxon>
        <taxon>Rhodococcus</taxon>
    </lineage>
</organism>
<name>A0A097SQQ4_9NOCA</name>
<feature type="compositionally biased region" description="Basic residues" evidence="1">
    <location>
        <begin position="27"/>
        <end position="46"/>
    </location>
</feature>
<dbReference type="EMBL" id="KJ605395">
    <property type="protein sequence ID" value="AIU93873.1"/>
    <property type="molecule type" value="Genomic_DNA"/>
</dbReference>
<feature type="region of interest" description="Disordered" evidence="1">
    <location>
        <begin position="23"/>
        <end position="59"/>
    </location>
</feature>
<proteinExistence type="predicted"/>
<gene>
    <name evidence="2" type="ORF">LRS1606.439</name>
</gene>
<feature type="compositionally biased region" description="Basic and acidic residues" evidence="1">
    <location>
        <begin position="47"/>
        <end position="57"/>
    </location>
</feature>
<evidence type="ECO:0000313" key="2">
    <source>
        <dbReference type="EMBL" id="AIU93873.1"/>
    </source>
</evidence>
<sequence>MGGQDCDETWSSQALIRSLLTRSAARIGRHRLGPTRQRKGTRRADRKKGQTPDDDMSRMLAVVARPNPVSTRSDAMPMTHINESCCSVLGRFNRPMQHRTTGVSVAVRRILRPGSASRGSCEACR</sequence>